<sequence>MVALKFNDKHDVCPCFDKTHPKSRDFHGMIDFLLNSNLKIALTIDPPVYENHIRKLWSTASYSSDNGPHIQATVGKSIVISEAVIRICLELNDENDNRPISHPNSTFSGTVTSLFPQMLGIQAQFLSSPSPARSVSSRHSEDGPLSHSSESALQSSSSGHSHPDYHLPRPQFGEVEFWQKYVF</sequence>
<comment type="caution">
    <text evidence="1">The sequence shown here is derived from an EMBL/GenBank/DDBJ whole genome shotgun (WGS) entry which is preliminary data.</text>
</comment>
<evidence type="ECO:0000313" key="1">
    <source>
        <dbReference type="EMBL" id="KAI3761020.1"/>
    </source>
</evidence>
<proteinExistence type="predicted"/>
<evidence type="ECO:0000313" key="2">
    <source>
        <dbReference type="Proteomes" id="UP001056120"/>
    </source>
</evidence>
<reference evidence="1 2" key="2">
    <citation type="journal article" date="2022" name="Mol. Ecol. Resour.">
        <title>The genomes of chicory, endive, great burdock and yacon provide insights into Asteraceae paleo-polyploidization history and plant inulin production.</title>
        <authorList>
            <person name="Fan W."/>
            <person name="Wang S."/>
            <person name="Wang H."/>
            <person name="Wang A."/>
            <person name="Jiang F."/>
            <person name="Liu H."/>
            <person name="Zhao H."/>
            <person name="Xu D."/>
            <person name="Zhang Y."/>
        </authorList>
    </citation>
    <scope>NUCLEOTIDE SEQUENCE [LARGE SCALE GENOMIC DNA]</scope>
    <source>
        <strain evidence="2">cv. Yunnan</strain>
        <tissue evidence="1">Leaves</tissue>
    </source>
</reference>
<keyword evidence="2" id="KW-1185">Reference proteome</keyword>
<accession>A0ACB9EQK6</accession>
<reference evidence="2" key="1">
    <citation type="journal article" date="2022" name="Mol. Ecol. Resour.">
        <title>The genomes of chicory, endive, great burdock and yacon provide insights into Asteraceae palaeo-polyploidization history and plant inulin production.</title>
        <authorList>
            <person name="Fan W."/>
            <person name="Wang S."/>
            <person name="Wang H."/>
            <person name="Wang A."/>
            <person name="Jiang F."/>
            <person name="Liu H."/>
            <person name="Zhao H."/>
            <person name="Xu D."/>
            <person name="Zhang Y."/>
        </authorList>
    </citation>
    <scope>NUCLEOTIDE SEQUENCE [LARGE SCALE GENOMIC DNA]</scope>
    <source>
        <strain evidence="2">cv. Yunnan</strain>
    </source>
</reference>
<gene>
    <name evidence="1" type="ORF">L1987_51425</name>
</gene>
<protein>
    <submittedName>
        <fullName evidence="1">Uncharacterized protein</fullName>
    </submittedName>
</protein>
<organism evidence="1 2">
    <name type="scientific">Smallanthus sonchifolius</name>
    <dbReference type="NCBI Taxonomy" id="185202"/>
    <lineage>
        <taxon>Eukaryota</taxon>
        <taxon>Viridiplantae</taxon>
        <taxon>Streptophyta</taxon>
        <taxon>Embryophyta</taxon>
        <taxon>Tracheophyta</taxon>
        <taxon>Spermatophyta</taxon>
        <taxon>Magnoliopsida</taxon>
        <taxon>eudicotyledons</taxon>
        <taxon>Gunneridae</taxon>
        <taxon>Pentapetalae</taxon>
        <taxon>asterids</taxon>
        <taxon>campanulids</taxon>
        <taxon>Asterales</taxon>
        <taxon>Asteraceae</taxon>
        <taxon>Asteroideae</taxon>
        <taxon>Heliantheae alliance</taxon>
        <taxon>Millerieae</taxon>
        <taxon>Smallanthus</taxon>
    </lineage>
</organism>
<dbReference type="Proteomes" id="UP001056120">
    <property type="component" value="Linkage Group LG17"/>
</dbReference>
<name>A0ACB9EQK6_9ASTR</name>
<dbReference type="EMBL" id="CM042034">
    <property type="protein sequence ID" value="KAI3761020.1"/>
    <property type="molecule type" value="Genomic_DNA"/>
</dbReference>